<protein>
    <submittedName>
        <fullName evidence="4">Thrombospondin type 3 repeat-containing protein</fullName>
    </submittedName>
</protein>
<dbReference type="Gene3D" id="4.10.1080.10">
    <property type="entry name" value="TSP type-3 repeat"/>
    <property type="match status" value="1"/>
</dbReference>
<gene>
    <name evidence="4" type="ORF">SAMN05192554_1671</name>
</gene>
<dbReference type="Pfam" id="PF02412">
    <property type="entry name" value="TSP_3"/>
    <property type="match status" value="1"/>
</dbReference>
<dbReference type="SUPFAM" id="SSF103647">
    <property type="entry name" value="TSP type-3 repeat"/>
    <property type="match status" value="1"/>
</dbReference>
<feature type="non-terminal residue" evidence="4">
    <location>
        <position position="1"/>
    </location>
</feature>
<evidence type="ECO:0000313" key="5">
    <source>
        <dbReference type="Proteomes" id="UP000199370"/>
    </source>
</evidence>
<name>A0A1H0C954_9EURY</name>
<keyword evidence="1" id="KW-0732">Signal</keyword>
<feature type="compositionally biased region" description="Acidic residues" evidence="3">
    <location>
        <begin position="15"/>
        <end position="33"/>
    </location>
</feature>
<dbReference type="PANTHER" id="PTHR10199">
    <property type="entry name" value="THROMBOSPONDIN"/>
    <property type="match status" value="1"/>
</dbReference>
<evidence type="ECO:0000256" key="3">
    <source>
        <dbReference type="SAM" id="MobiDB-lite"/>
    </source>
</evidence>
<feature type="region of interest" description="Disordered" evidence="3">
    <location>
        <begin position="1"/>
        <end position="87"/>
    </location>
</feature>
<dbReference type="InterPro" id="IPR028974">
    <property type="entry name" value="TSP_type-3_rpt"/>
</dbReference>
<feature type="region of interest" description="Disordered" evidence="3">
    <location>
        <begin position="268"/>
        <end position="288"/>
    </location>
</feature>
<evidence type="ECO:0000256" key="1">
    <source>
        <dbReference type="ARBA" id="ARBA00022729"/>
    </source>
</evidence>
<dbReference type="GO" id="GO:0005509">
    <property type="term" value="F:calcium ion binding"/>
    <property type="evidence" value="ECO:0007669"/>
    <property type="project" value="InterPro"/>
</dbReference>
<dbReference type="STRING" id="996166.SAMN05192554_1671"/>
<feature type="compositionally biased region" description="Basic and acidic residues" evidence="3">
    <location>
        <begin position="73"/>
        <end position="83"/>
    </location>
</feature>
<dbReference type="AlphaFoldDB" id="A0A1H0C954"/>
<reference evidence="4 5" key="1">
    <citation type="submission" date="2016-10" db="EMBL/GenBank/DDBJ databases">
        <authorList>
            <person name="de Groot N.N."/>
        </authorList>
    </citation>
    <scope>NUCLEOTIDE SEQUENCE [LARGE SCALE GENOMIC DNA]</scope>
    <source>
        <strain evidence="5">EB21,IBRC-M 10013,KCTC 4048</strain>
    </source>
</reference>
<feature type="compositionally biased region" description="Acidic residues" evidence="3">
    <location>
        <begin position="42"/>
        <end position="67"/>
    </location>
</feature>
<keyword evidence="2" id="KW-0106">Calcium</keyword>
<sequence length="509" mass="56166">GGSGGDDGNTGGSGGDDEPDSDGDGVSDDEDNCVDTPNEGQLDTDGDGEGDACDPNDDGDAFTDEQDYCPKIASDEQQDKDFDGVGARCDEDEPLFDETDMTHYVSEYAETATFDLEYIYQSEPVDDRYSPNVVITGLDSEETKHVSLDSSVQARTEVATIDITEFRGEFIEVEIQTAPGEEMAVFTSRVVGDSDGDGLYDYWEEDPPVSQGLQGRSLDGLSAYNADSDQDGLQDGEEIDVEYGYVYPDGQLRGYYQERVITEQIANPAHENTDGGALDDGEEVNQGTNPSISERLTVGFSIVTLAQEQDGNLIPSFNEYGFRSDNTRDTYKTAHNDEYTSEPPLEIMKPGWVEGYNLEPSEYDYVRVTVNVFNQGNNIEQEDYATNYRFSLESQYSNAEIINPTGVIEPGTETVDLIIRDDNLPTGDAKWALLGEISMEAFVPPNSVIRNQNDAEWRQVSTQKPYSLNIDSRDLYSEEGVIELFSHRDDRTSRIVSAFVVGDSDDEAK</sequence>
<evidence type="ECO:0000313" key="4">
    <source>
        <dbReference type="EMBL" id="SDN54377.1"/>
    </source>
</evidence>
<feature type="compositionally biased region" description="Gly residues" evidence="3">
    <location>
        <begin position="1"/>
        <end position="14"/>
    </location>
</feature>
<dbReference type="EMBL" id="FNIA01000067">
    <property type="protein sequence ID" value="SDN54377.1"/>
    <property type="molecule type" value="Genomic_DNA"/>
</dbReference>
<proteinExistence type="predicted"/>
<accession>A0A1H0C954</accession>
<keyword evidence="5" id="KW-1185">Reference proteome</keyword>
<dbReference type="OrthoDB" id="2442at2157"/>
<evidence type="ECO:0000256" key="2">
    <source>
        <dbReference type="ARBA" id="ARBA00022837"/>
    </source>
</evidence>
<dbReference type="InterPro" id="IPR003367">
    <property type="entry name" value="Thrombospondin_3-like_rpt"/>
</dbReference>
<organism evidence="4 5">
    <name type="scientific">Haloarchaeobius iranensis</name>
    <dbReference type="NCBI Taxonomy" id="996166"/>
    <lineage>
        <taxon>Archaea</taxon>
        <taxon>Methanobacteriati</taxon>
        <taxon>Methanobacteriota</taxon>
        <taxon>Stenosarchaea group</taxon>
        <taxon>Halobacteria</taxon>
        <taxon>Halobacteriales</taxon>
        <taxon>Halorubellaceae</taxon>
        <taxon>Haloarchaeobius</taxon>
    </lineage>
</organism>
<dbReference type="GO" id="GO:0007155">
    <property type="term" value="P:cell adhesion"/>
    <property type="evidence" value="ECO:0007669"/>
    <property type="project" value="InterPro"/>
</dbReference>
<feature type="non-terminal residue" evidence="4">
    <location>
        <position position="509"/>
    </location>
</feature>
<dbReference type="Proteomes" id="UP000199370">
    <property type="component" value="Unassembled WGS sequence"/>
</dbReference>